<name>A0A843VA66_COLES</name>
<feature type="region of interest" description="Disordered" evidence="1">
    <location>
        <begin position="1"/>
        <end position="57"/>
    </location>
</feature>
<proteinExistence type="predicted"/>
<evidence type="ECO:0000256" key="1">
    <source>
        <dbReference type="SAM" id="MobiDB-lite"/>
    </source>
</evidence>
<organism evidence="2 3">
    <name type="scientific">Colocasia esculenta</name>
    <name type="common">Wild taro</name>
    <name type="synonym">Arum esculentum</name>
    <dbReference type="NCBI Taxonomy" id="4460"/>
    <lineage>
        <taxon>Eukaryota</taxon>
        <taxon>Viridiplantae</taxon>
        <taxon>Streptophyta</taxon>
        <taxon>Embryophyta</taxon>
        <taxon>Tracheophyta</taxon>
        <taxon>Spermatophyta</taxon>
        <taxon>Magnoliopsida</taxon>
        <taxon>Liliopsida</taxon>
        <taxon>Araceae</taxon>
        <taxon>Aroideae</taxon>
        <taxon>Colocasieae</taxon>
        <taxon>Colocasia</taxon>
    </lineage>
</organism>
<evidence type="ECO:0000313" key="2">
    <source>
        <dbReference type="EMBL" id="MQL90610.1"/>
    </source>
</evidence>
<dbReference type="EMBL" id="NMUH01001258">
    <property type="protein sequence ID" value="MQL90610.1"/>
    <property type="molecule type" value="Genomic_DNA"/>
</dbReference>
<protein>
    <submittedName>
        <fullName evidence="2">Uncharacterized protein</fullName>
    </submittedName>
</protein>
<dbReference type="Proteomes" id="UP000652761">
    <property type="component" value="Unassembled WGS sequence"/>
</dbReference>
<sequence>MSRAGPELECEESDESPDNYDDDDSIVIVDGDTSSLEKRQNSGLLQAEQNSCSESHDSLPLDLMGNKNKEVPLDLLSPGSDGMHAFSTHSVSYILDDQDRSFGVVHIMKQGSLTPGRSPFIHIMKQGSLLTNKYHPAEGAEGDGAEEGGYRPAGRSCVLLTYTVSDASSRATQHIRVFVQIKEKKKV</sequence>
<feature type="compositionally biased region" description="Polar residues" evidence="1">
    <location>
        <begin position="41"/>
        <end position="53"/>
    </location>
</feature>
<reference evidence="2" key="1">
    <citation type="submission" date="2017-07" db="EMBL/GenBank/DDBJ databases">
        <title>Taro Niue Genome Assembly and Annotation.</title>
        <authorList>
            <person name="Atibalentja N."/>
            <person name="Keating K."/>
            <person name="Fields C.J."/>
        </authorList>
    </citation>
    <scope>NUCLEOTIDE SEQUENCE</scope>
    <source>
        <strain evidence="2">Niue_2</strain>
        <tissue evidence="2">Leaf</tissue>
    </source>
</reference>
<dbReference type="AlphaFoldDB" id="A0A843VA66"/>
<keyword evidence="3" id="KW-1185">Reference proteome</keyword>
<evidence type="ECO:0000313" key="3">
    <source>
        <dbReference type="Proteomes" id="UP000652761"/>
    </source>
</evidence>
<comment type="caution">
    <text evidence="2">The sequence shown here is derived from an EMBL/GenBank/DDBJ whole genome shotgun (WGS) entry which is preliminary data.</text>
</comment>
<feature type="compositionally biased region" description="Acidic residues" evidence="1">
    <location>
        <begin position="8"/>
        <end position="25"/>
    </location>
</feature>
<gene>
    <name evidence="2" type="ORF">Taro_023196</name>
</gene>
<accession>A0A843VA66</accession>